<accession>A0A2N3G7H1</accession>
<dbReference type="InterPro" id="IPR026881">
    <property type="entry name" value="WYL_dom"/>
</dbReference>
<evidence type="ECO:0000313" key="4">
    <source>
        <dbReference type="Proteomes" id="UP000233654"/>
    </source>
</evidence>
<dbReference type="Proteomes" id="UP000233654">
    <property type="component" value="Unassembled WGS sequence"/>
</dbReference>
<name>A0A2N3G7H1_9ACTN</name>
<gene>
    <name evidence="3" type="ORF">CVT63_02335</name>
</gene>
<protein>
    <submittedName>
        <fullName evidence="3">Uncharacterized protein</fullName>
    </submittedName>
</protein>
<dbReference type="PROSITE" id="PS52050">
    <property type="entry name" value="WYL"/>
    <property type="match status" value="1"/>
</dbReference>
<feature type="domain" description="WCX" evidence="2">
    <location>
        <begin position="247"/>
        <end position="321"/>
    </location>
</feature>
<dbReference type="InterPro" id="IPR051534">
    <property type="entry name" value="CBASS_pafABC_assoc_protein"/>
</dbReference>
<feature type="domain" description="WYL" evidence="1">
    <location>
        <begin position="143"/>
        <end position="207"/>
    </location>
</feature>
<proteinExistence type="predicted"/>
<dbReference type="PANTHER" id="PTHR34580">
    <property type="match status" value="1"/>
</dbReference>
<dbReference type="Pfam" id="PF13280">
    <property type="entry name" value="WYL"/>
    <property type="match status" value="1"/>
</dbReference>
<reference evidence="3 4" key="1">
    <citation type="journal article" date="2017" name="ISME J.">
        <title>Potential for microbial H2 and metal transformations associated with novel bacteria and archaea in deep terrestrial subsurface sediments.</title>
        <authorList>
            <person name="Hernsdorf A.W."/>
            <person name="Amano Y."/>
            <person name="Miyakawa K."/>
            <person name="Ise K."/>
            <person name="Suzuki Y."/>
            <person name="Anantharaman K."/>
            <person name="Probst A."/>
            <person name="Burstein D."/>
            <person name="Thomas B.C."/>
            <person name="Banfield J.F."/>
        </authorList>
    </citation>
    <scope>NUCLEOTIDE SEQUENCE [LARGE SCALE GENOMIC DNA]</scope>
    <source>
        <strain evidence="3">HGW-Actinobacteria-3</strain>
    </source>
</reference>
<evidence type="ECO:0000259" key="2">
    <source>
        <dbReference type="Pfam" id="PF25583"/>
    </source>
</evidence>
<evidence type="ECO:0000313" key="3">
    <source>
        <dbReference type="EMBL" id="PKQ28534.1"/>
    </source>
</evidence>
<dbReference type="PANTHER" id="PTHR34580:SF3">
    <property type="entry name" value="PROTEIN PAFB"/>
    <property type="match status" value="1"/>
</dbReference>
<evidence type="ECO:0000259" key="1">
    <source>
        <dbReference type="Pfam" id="PF13280"/>
    </source>
</evidence>
<organism evidence="3 4">
    <name type="scientific">Candidatus Anoxymicrobium japonicum</name>
    <dbReference type="NCBI Taxonomy" id="2013648"/>
    <lineage>
        <taxon>Bacteria</taxon>
        <taxon>Bacillati</taxon>
        <taxon>Actinomycetota</taxon>
        <taxon>Candidatus Geothermincolia</taxon>
        <taxon>Candidatus Geothermincolales</taxon>
        <taxon>Candidatus Anoxymicrobiaceae</taxon>
        <taxon>Candidatus Anoxymicrobium</taxon>
    </lineage>
</organism>
<comment type="caution">
    <text evidence="3">The sequence shown here is derived from an EMBL/GenBank/DDBJ whole genome shotgun (WGS) entry which is preliminary data.</text>
</comment>
<dbReference type="InterPro" id="IPR057727">
    <property type="entry name" value="WCX_dom"/>
</dbReference>
<dbReference type="EMBL" id="PHEX01000013">
    <property type="protein sequence ID" value="PKQ28534.1"/>
    <property type="molecule type" value="Genomic_DNA"/>
</dbReference>
<sequence>MEKIERLINLTAYLLETRRPLSFDNLKETVYHGFSSGDKSLKRMFERDRDELVDMGIDVETVTGEWGDEVGYTISADKYYMPHIDLAGDERVALTMVSRLFLGSGTPFSVPAQLAMLKMAFQQQQDEQKAPHVHWVETPGDGELLGDILDALVRRKFVTFTYRALDSKTPLRRDVEPYGLFNRSGAWYFTGLCRLRGEIRCFKLERVMSGIQVNTKNPKTPDFEVPDGFDIRKEIDWERPDAREAETRATVIFTSRLAFARDRGGFEIAGEKRLRDGRLEVAYVVADAEEFVEWVLGFGTDAVITSPDALKDIARERLEGVLEGLKAR</sequence>
<dbReference type="Pfam" id="PF25583">
    <property type="entry name" value="WCX"/>
    <property type="match status" value="1"/>
</dbReference>
<dbReference type="AlphaFoldDB" id="A0A2N3G7H1"/>